<proteinExistence type="predicted"/>
<evidence type="ECO:0000313" key="2">
    <source>
        <dbReference type="EMBL" id="KAG9350785.1"/>
    </source>
</evidence>
<dbReference type="PANTHER" id="PTHR18839:SF0">
    <property type="entry name" value="MITOTIC INTERACTOR AND SUBSTRATE OF PLK1 ISOFORM X1-RELATED"/>
    <property type="match status" value="1"/>
</dbReference>
<evidence type="ECO:0000256" key="1">
    <source>
        <dbReference type="SAM" id="MobiDB-lite"/>
    </source>
</evidence>
<feature type="compositionally biased region" description="Basic and acidic residues" evidence="1">
    <location>
        <begin position="105"/>
        <end position="116"/>
    </location>
</feature>
<feature type="compositionally biased region" description="Polar residues" evidence="1">
    <location>
        <begin position="47"/>
        <end position="62"/>
    </location>
</feature>
<feature type="region of interest" description="Disordered" evidence="1">
    <location>
        <begin position="898"/>
        <end position="923"/>
    </location>
</feature>
<feature type="compositionally biased region" description="Low complexity" evidence="1">
    <location>
        <begin position="341"/>
        <end position="353"/>
    </location>
</feature>
<feature type="region of interest" description="Disordered" evidence="1">
    <location>
        <begin position="338"/>
        <end position="468"/>
    </location>
</feature>
<feature type="region of interest" description="Disordered" evidence="1">
    <location>
        <begin position="13"/>
        <end position="75"/>
    </location>
</feature>
<organism evidence="2 3">
    <name type="scientific">Albula glossodonta</name>
    <name type="common">roundjaw bonefish</name>
    <dbReference type="NCBI Taxonomy" id="121402"/>
    <lineage>
        <taxon>Eukaryota</taxon>
        <taxon>Metazoa</taxon>
        <taxon>Chordata</taxon>
        <taxon>Craniata</taxon>
        <taxon>Vertebrata</taxon>
        <taxon>Euteleostomi</taxon>
        <taxon>Actinopterygii</taxon>
        <taxon>Neopterygii</taxon>
        <taxon>Teleostei</taxon>
        <taxon>Albuliformes</taxon>
        <taxon>Albulidae</taxon>
        <taxon>Albula</taxon>
    </lineage>
</organism>
<comment type="caution">
    <text evidence="2">The sequence shown here is derived from an EMBL/GenBank/DDBJ whole genome shotgun (WGS) entry which is preliminary data.</text>
</comment>
<feature type="region of interest" description="Disordered" evidence="1">
    <location>
        <begin position="147"/>
        <end position="181"/>
    </location>
</feature>
<dbReference type="InterPro" id="IPR042779">
    <property type="entry name" value="MISP/MISP3-like"/>
</dbReference>
<dbReference type="AlphaFoldDB" id="A0A8T2PE24"/>
<feature type="compositionally biased region" description="Low complexity" evidence="1">
    <location>
        <begin position="163"/>
        <end position="176"/>
    </location>
</feature>
<feature type="region of interest" description="Disordered" evidence="1">
    <location>
        <begin position="599"/>
        <end position="619"/>
    </location>
</feature>
<reference evidence="2" key="1">
    <citation type="thesis" date="2021" institute="BYU ScholarsArchive" country="Provo, UT, USA">
        <title>Applications of and Algorithms for Genome Assembly and Genomic Analyses with an Emphasis on Marine Teleosts.</title>
        <authorList>
            <person name="Pickett B.D."/>
        </authorList>
    </citation>
    <scope>NUCLEOTIDE SEQUENCE</scope>
    <source>
        <strain evidence="2">HI-2016</strain>
    </source>
</reference>
<dbReference type="PANTHER" id="PTHR18839">
    <property type="entry name" value="MITOTIC INTERACTOR AND SUBSTRATE OF PLK1 MISP FAMILY MEMBER"/>
    <property type="match status" value="1"/>
</dbReference>
<feature type="region of interest" description="Disordered" evidence="1">
    <location>
        <begin position="94"/>
        <end position="120"/>
    </location>
</feature>
<accession>A0A8T2PE24</accession>
<feature type="region of interest" description="Disordered" evidence="1">
    <location>
        <begin position="674"/>
        <end position="734"/>
    </location>
</feature>
<dbReference type="Proteomes" id="UP000824540">
    <property type="component" value="Unassembled WGS sequence"/>
</dbReference>
<feature type="region of interest" description="Disordered" evidence="1">
    <location>
        <begin position="789"/>
        <end position="808"/>
    </location>
</feature>
<sequence>MFKYTPPWQVLCNSMEHEPKKQSEPSSDDLQDALPIAHEDDLVLIPSDQSTTQAPLSDQEGSLYTAPMESTPRKWVMQPMSPKLEMTDLRALLTPGAEQTSMGSSDKETLRKKESSYESITVVRTQPTVTVTSKVGDSPQNVLVQARQVAVSDESSCSEDWHPSSPSSPSSSGSNSGFYSFVDRSLSPEAEKTEAWMSSPERVTKLAVLKEENGYKLRAYMEKRKPEKLFEEASDDSCYKVEDIEKTEQQEEEQIKERLEIIRSQAPKINPVFKEQWHALESLDLNYSSQRLLEGLSLSYSPVRTEVQQTRAEPGTIDTEKISFSAARQQFLKMEQSKRNPFLQSPQQLPQSPKHQEQPSQPEVIVTSKKVNEDDFLEERQSRSQSPRSDPAEGKVSTRKIVTVSITEERETKQQSSVFDDLDSGLADLSLDPGGEYPSDGTASNETLGRETGSQPLSASKAETPIEREIRILQEREESLRQERGIRRSGVKEMVEIKTKPLLSQTSPALTPVKAKEKNRVSFLIQREIERDSKREEDLQHQGKVPCLYDRGTTQELEERKRIFELQEDQIPVMPTKRSFTGNLLDSKQLRTGAEEIRKTPEPMLSPERTSSPETDVLSPCCPHRHPDETALRISSPEYFLQSPFSQKRNQSAVEVLPHSIPATKVLIKDDVRKTDSQRKAYSYSTSLVAHTRSASARSRSSSIDALSPSSDTPAASPSLEPAFPGEPTPQWRGHYEQFNLRPRKVPTPDAIRREIELELKREEEHRKLQEARGLSISLDGGLDNLDQLASSADTTHPAPLTSAEEDRTSVVQDLKGEVMGQEKSITTTLTEEQITKNGTKPFFFLSMDTVDSKKTALPSPTLTPGKTRMKAFASALPSLSPSPHVATRLPSVSMMTAQPWSSPRQDSPGLPRALPLAQQSPRAEVGQKGLTETLLEDFEERKIKLKLEETSYAGIQPTDDVNNEVLEATRVTRHKNQRALLWEAGRYANENGN</sequence>
<keyword evidence="3" id="KW-1185">Reference proteome</keyword>
<feature type="compositionally biased region" description="Basic and acidic residues" evidence="1">
    <location>
        <begin position="370"/>
        <end position="382"/>
    </location>
</feature>
<evidence type="ECO:0000313" key="3">
    <source>
        <dbReference type="Proteomes" id="UP000824540"/>
    </source>
</evidence>
<gene>
    <name evidence="2" type="ORF">JZ751_024674</name>
</gene>
<feature type="compositionally biased region" description="Polar residues" evidence="1">
    <location>
        <begin position="441"/>
        <end position="458"/>
    </location>
</feature>
<evidence type="ECO:0008006" key="4">
    <source>
        <dbReference type="Google" id="ProtNLM"/>
    </source>
</evidence>
<protein>
    <recommendedName>
        <fullName evidence="4">A-kinase anchor protein 2 C-terminal domain-containing protein</fullName>
    </recommendedName>
</protein>
<feature type="compositionally biased region" description="Low complexity" evidence="1">
    <location>
        <begin position="693"/>
        <end position="720"/>
    </location>
</feature>
<name>A0A8T2PE24_9TELE</name>
<dbReference type="OrthoDB" id="9449914at2759"/>
<dbReference type="EMBL" id="JAFBMS010000007">
    <property type="protein sequence ID" value="KAG9350785.1"/>
    <property type="molecule type" value="Genomic_DNA"/>
</dbReference>